<organism evidence="9 10">
    <name type="scientific">Lawsonella clevelandensis</name>
    <dbReference type="NCBI Taxonomy" id="1528099"/>
    <lineage>
        <taxon>Bacteria</taxon>
        <taxon>Bacillati</taxon>
        <taxon>Actinomycetota</taxon>
        <taxon>Actinomycetes</taxon>
        <taxon>Mycobacteriales</taxon>
        <taxon>Lawsonellaceae</taxon>
        <taxon>Lawsonella</taxon>
    </lineage>
</organism>
<accession>A0A5E3ZXN2</accession>
<dbReference type="InterPro" id="IPR016164">
    <property type="entry name" value="FAD-linked_Oxase-like_C"/>
</dbReference>
<feature type="binding site" evidence="5">
    <location>
        <position position="406"/>
    </location>
    <ligand>
        <name>substrate</name>
    </ligand>
</feature>
<dbReference type="Proteomes" id="UP000324288">
    <property type="component" value="Chromosome"/>
</dbReference>
<name>A0A5E3ZXN2_9ACTN</name>
<reference evidence="9 10" key="1">
    <citation type="submission" date="2019-04" db="EMBL/GenBank/DDBJ databases">
        <authorList>
            <person name="Seth-Smith MB H."/>
            <person name="Seth-Smith H."/>
        </authorList>
    </citation>
    <scope>NUCLEOTIDE SEQUENCE [LARGE SCALE GENOMIC DNA]</scope>
    <source>
        <strain evidence="9">USB-603019</strain>
    </source>
</reference>
<dbReference type="InterPro" id="IPR006094">
    <property type="entry name" value="Oxid_FAD_bind_N"/>
</dbReference>
<dbReference type="Gene3D" id="3.30.300.330">
    <property type="match status" value="1"/>
</dbReference>
<dbReference type="GO" id="GO:0008610">
    <property type="term" value="P:lipid biosynthetic process"/>
    <property type="evidence" value="ECO:0007669"/>
    <property type="project" value="InterPro"/>
</dbReference>
<dbReference type="GO" id="GO:0071949">
    <property type="term" value="F:FAD binding"/>
    <property type="evidence" value="ECO:0007669"/>
    <property type="project" value="InterPro"/>
</dbReference>
<feature type="active site" description="Proton donor/acceptor" evidence="4">
    <location>
        <position position="467"/>
    </location>
</feature>
<proteinExistence type="inferred from homology"/>
<protein>
    <submittedName>
        <fullName evidence="9">Putative FAD-linked oxidoreductase</fullName>
    </submittedName>
</protein>
<dbReference type="EMBL" id="LR584267">
    <property type="protein sequence ID" value="VHO00812.1"/>
    <property type="molecule type" value="Genomic_DNA"/>
</dbReference>
<dbReference type="SUPFAM" id="SSF56176">
    <property type="entry name" value="FAD-binding/transporter-associated domain-like"/>
    <property type="match status" value="1"/>
</dbReference>
<evidence type="ECO:0000259" key="8">
    <source>
        <dbReference type="PROSITE" id="PS51387"/>
    </source>
</evidence>
<gene>
    <name evidence="9" type="ORF">LC603019_00990</name>
</gene>
<dbReference type="InterPro" id="IPR016169">
    <property type="entry name" value="FAD-bd_PCMH_sub2"/>
</dbReference>
<keyword evidence="10" id="KW-1185">Reference proteome</keyword>
<dbReference type="Pfam" id="PF02913">
    <property type="entry name" value="FAD-oxidase_C"/>
    <property type="match status" value="1"/>
</dbReference>
<sequence>MGIQEDIKPRMRWWGWGVDGHDKPIKPGATEILKNVCGMEDVHNPPINLEDVKVNPSKLDADDIAALKAVVGDEFFKDDHYTRVMHTYGRSYPDLLRLRLGKCEGAPDAIVYPGSEDDIAKLFEVCAERGIAVIPFGGGTSVAGGVEAMRGKFEKAISISMLRFNKIVEIDTKAMTVTVQPGVFGPDLEAELGKWGVTVGHFPQSFEFSTIGGWASCRSAGQESSGYGRIDKNIVGLRVVTPRGPMDIRTVPSTAAGPDPRQLFLGSEGVFGIITEVTVQIHKKPETMVFDSYFFPSFAEGIEVFRELEQNGDMPHLARLSNEKETDFGIKQLGGGNLGKTLSRYLSLRGQSTPCMAVFAFGGNKLKARSDREAFAMKLTGKGGVRLGPTAGMMWIKERFTSPYLRDVMMTSDIAVDTLETCTTWDNAMNLHDHIVEDMEAAGEKHGTPLYLFCHVSHLYQSGCSLYFTYFMKEKKGEELQQWADVKDAATNAMEKYAGTCTHHHGVGQDHAPGLLVENGDMWIEFLRYAKKFYDPAGILNPCKLQDGPVSLRARYEADDPLR</sequence>
<dbReference type="InterPro" id="IPR036318">
    <property type="entry name" value="FAD-bd_PCMH-like_sf"/>
</dbReference>
<evidence type="ECO:0000256" key="4">
    <source>
        <dbReference type="PIRSR" id="PIRSR625650-1"/>
    </source>
</evidence>
<keyword evidence="3 6" id="KW-0274">FAD</keyword>
<dbReference type="InterPro" id="IPR016166">
    <property type="entry name" value="FAD-bd_PCMH"/>
</dbReference>
<comment type="cofactor">
    <cofactor evidence="6">
        <name>FAD</name>
        <dbReference type="ChEBI" id="CHEBI:57692"/>
    </cofactor>
</comment>
<evidence type="ECO:0000256" key="3">
    <source>
        <dbReference type="ARBA" id="ARBA00022827"/>
    </source>
</evidence>
<evidence type="ECO:0000256" key="7">
    <source>
        <dbReference type="PIRSR" id="PIRSR625650-4"/>
    </source>
</evidence>
<dbReference type="GeneID" id="84894916"/>
<evidence type="ECO:0000256" key="5">
    <source>
        <dbReference type="PIRSR" id="PIRSR625650-2"/>
    </source>
</evidence>
<evidence type="ECO:0000256" key="2">
    <source>
        <dbReference type="ARBA" id="ARBA00022630"/>
    </source>
</evidence>
<evidence type="ECO:0000313" key="9">
    <source>
        <dbReference type="EMBL" id="VHO00812.1"/>
    </source>
</evidence>
<dbReference type="PROSITE" id="PS51387">
    <property type="entry name" value="FAD_PCMH"/>
    <property type="match status" value="1"/>
</dbReference>
<dbReference type="SUPFAM" id="SSF55103">
    <property type="entry name" value="FAD-linked oxidases, C-terminal domain"/>
    <property type="match status" value="1"/>
</dbReference>
<feature type="binding site" evidence="6">
    <location>
        <begin position="268"/>
        <end position="274"/>
    </location>
    <ligand>
        <name>FAD</name>
        <dbReference type="ChEBI" id="CHEBI:57692"/>
    </ligand>
</feature>
<evidence type="ECO:0000256" key="6">
    <source>
        <dbReference type="PIRSR" id="PIRSR625650-3"/>
    </source>
</evidence>
<comment type="similarity">
    <text evidence="1">Belongs to the FAD-binding oxidoreductase/transferase type 4 family.</text>
</comment>
<feature type="site" description="Important for enzyme activity" evidence="7">
    <location>
        <position position="319"/>
    </location>
</feature>
<feature type="domain" description="FAD-binding PCMH-type" evidence="8">
    <location>
        <begin position="103"/>
        <end position="284"/>
    </location>
</feature>
<feature type="binding site" evidence="6">
    <location>
        <begin position="135"/>
        <end position="141"/>
    </location>
    <ligand>
        <name>FAD</name>
        <dbReference type="ChEBI" id="CHEBI:57692"/>
    </ligand>
</feature>
<dbReference type="Gene3D" id="3.30.70.3450">
    <property type="match status" value="1"/>
</dbReference>
<evidence type="ECO:0000256" key="1">
    <source>
        <dbReference type="ARBA" id="ARBA00008000"/>
    </source>
</evidence>
<keyword evidence="2" id="KW-0285">Flavoprotein</keyword>
<dbReference type="Gene3D" id="3.30.465.10">
    <property type="match status" value="1"/>
</dbReference>
<dbReference type="InterPro" id="IPR025650">
    <property type="entry name" value="Alkyl-DHAP_Synthase"/>
</dbReference>
<dbReference type="Pfam" id="PF01565">
    <property type="entry name" value="FAD_binding_4"/>
    <property type="match status" value="1"/>
</dbReference>
<dbReference type="RefSeq" id="WP_053978976.1">
    <property type="nucleotide sequence ID" value="NZ_CAJPTR010000036.1"/>
</dbReference>
<evidence type="ECO:0000313" key="10">
    <source>
        <dbReference type="Proteomes" id="UP000324288"/>
    </source>
</evidence>
<dbReference type="PANTHER" id="PTHR46568">
    <property type="entry name" value="ALKYLDIHYDROXYACETONEPHOSPHATE SYNTHASE, PEROXISOMAL"/>
    <property type="match status" value="1"/>
</dbReference>
<dbReference type="AlphaFoldDB" id="A0A5E3ZXN2"/>
<dbReference type="InterPro" id="IPR004113">
    <property type="entry name" value="FAD-bd_oxidored_4_C"/>
</dbReference>
<dbReference type="GO" id="GO:0008609">
    <property type="term" value="F:alkylglycerone-phosphate synthase activity"/>
    <property type="evidence" value="ECO:0007669"/>
    <property type="project" value="InterPro"/>
</dbReference>
<dbReference type="PANTHER" id="PTHR46568:SF1">
    <property type="entry name" value="ALKYLDIHYDROXYACETONEPHOSPHATE SYNTHASE, PEROXISOMAL"/>
    <property type="match status" value="1"/>
</dbReference>